<dbReference type="Proteomes" id="UP000730161">
    <property type="component" value="Unassembled WGS sequence"/>
</dbReference>
<dbReference type="GO" id="GO:0005886">
    <property type="term" value="C:plasma membrane"/>
    <property type="evidence" value="ECO:0007669"/>
    <property type="project" value="UniProtKB-SubCell"/>
</dbReference>
<keyword evidence="9" id="KW-1185">Reference proteome</keyword>
<evidence type="ECO:0000256" key="2">
    <source>
        <dbReference type="ARBA" id="ARBA00022475"/>
    </source>
</evidence>
<feature type="domain" description="Na+/H+ antiporter MnhB subunit-related protein" evidence="7">
    <location>
        <begin position="6"/>
        <end position="129"/>
    </location>
</feature>
<reference evidence="8" key="1">
    <citation type="submission" date="2014-12" db="EMBL/GenBank/DDBJ databases">
        <authorList>
            <person name="Huang H.-H."/>
            <person name="Chen S.-C."/>
            <person name="Lai M.-C."/>
        </authorList>
    </citation>
    <scope>NUCLEOTIDE SEQUENCE</scope>
    <source>
        <strain evidence="8">K1F9705b</strain>
    </source>
</reference>
<gene>
    <name evidence="8" type="ORF">RJ53_05690</name>
</gene>
<keyword evidence="2" id="KW-1003">Cell membrane</keyword>
<evidence type="ECO:0000256" key="4">
    <source>
        <dbReference type="ARBA" id="ARBA00022989"/>
    </source>
</evidence>
<keyword evidence="5 6" id="KW-0472">Membrane</keyword>
<protein>
    <recommendedName>
        <fullName evidence="7">Na+/H+ antiporter MnhB subunit-related protein domain-containing protein</fullName>
    </recommendedName>
</protein>
<evidence type="ECO:0000256" key="3">
    <source>
        <dbReference type="ARBA" id="ARBA00022692"/>
    </source>
</evidence>
<comment type="caution">
    <text evidence="8">The sequence shown here is derived from an EMBL/GenBank/DDBJ whole genome shotgun (WGS) entry which is preliminary data.</text>
</comment>
<evidence type="ECO:0000256" key="5">
    <source>
        <dbReference type="ARBA" id="ARBA00023136"/>
    </source>
</evidence>
<evidence type="ECO:0000313" key="8">
    <source>
        <dbReference type="EMBL" id="MBR1369021.1"/>
    </source>
</evidence>
<evidence type="ECO:0000313" key="9">
    <source>
        <dbReference type="Proteomes" id="UP000730161"/>
    </source>
</evidence>
<dbReference type="AlphaFoldDB" id="A0A8J7W7B3"/>
<name>A0A8J7W7B3_9EURY</name>
<accession>A0A8J7W7B3</accession>
<feature type="transmembrane region" description="Helical" evidence="6">
    <location>
        <begin position="111"/>
        <end position="133"/>
    </location>
</feature>
<dbReference type="RefSeq" id="WP_211530688.1">
    <property type="nucleotide sequence ID" value="NZ_JWHL01000007.1"/>
</dbReference>
<dbReference type="EMBL" id="JWHL01000007">
    <property type="protein sequence ID" value="MBR1369021.1"/>
    <property type="molecule type" value="Genomic_DNA"/>
</dbReference>
<dbReference type="PANTHER" id="PTHR33932">
    <property type="entry name" value="NA(+)/H(+) ANTIPORTER SUBUNIT B"/>
    <property type="match status" value="1"/>
</dbReference>
<organism evidence="8 9">
    <name type="scientific">Methanocalculus chunghsingensis</name>
    <dbReference type="NCBI Taxonomy" id="156457"/>
    <lineage>
        <taxon>Archaea</taxon>
        <taxon>Methanobacteriati</taxon>
        <taxon>Methanobacteriota</taxon>
        <taxon>Stenosarchaea group</taxon>
        <taxon>Methanomicrobia</taxon>
        <taxon>Methanomicrobiales</taxon>
        <taxon>Methanocalculaceae</taxon>
        <taxon>Methanocalculus</taxon>
    </lineage>
</organism>
<dbReference type="InterPro" id="IPR007182">
    <property type="entry name" value="MnhB"/>
</dbReference>
<feature type="transmembrane region" description="Helical" evidence="6">
    <location>
        <begin position="12"/>
        <end position="30"/>
    </location>
</feature>
<dbReference type="Pfam" id="PF04039">
    <property type="entry name" value="MnhB"/>
    <property type="match status" value="1"/>
</dbReference>
<feature type="transmembrane region" description="Helical" evidence="6">
    <location>
        <begin position="36"/>
        <end position="56"/>
    </location>
</feature>
<proteinExistence type="predicted"/>
<feature type="transmembrane region" description="Helical" evidence="6">
    <location>
        <begin position="68"/>
        <end position="91"/>
    </location>
</feature>
<sequence length="143" mass="14992">MRENVVIRTVSRLAVPFIQLFGLYVIAHGASGPGGGFQGGVAFAAAFILMIIAFGIADVRKRINNRGIMIFSIFGIALYAAVGLLSILYAGNFLQLNVIEAALGIPHLHGILIDIAEAGIGITVMAIMISIIYDMADTGGESA</sequence>
<evidence type="ECO:0000256" key="6">
    <source>
        <dbReference type="SAM" id="Phobius"/>
    </source>
</evidence>
<keyword evidence="4 6" id="KW-1133">Transmembrane helix</keyword>
<dbReference type="OrthoDB" id="19265at2157"/>
<evidence type="ECO:0000256" key="1">
    <source>
        <dbReference type="ARBA" id="ARBA00004651"/>
    </source>
</evidence>
<evidence type="ECO:0000259" key="7">
    <source>
        <dbReference type="Pfam" id="PF04039"/>
    </source>
</evidence>
<dbReference type="PANTHER" id="PTHR33932:SF4">
    <property type="entry name" value="NA(+)_H(+) ANTIPORTER SUBUNIT B"/>
    <property type="match status" value="1"/>
</dbReference>
<comment type="subcellular location">
    <subcellularLocation>
        <location evidence="1">Cell membrane</location>
        <topology evidence="1">Multi-pass membrane protein</topology>
    </subcellularLocation>
</comment>
<keyword evidence="3 6" id="KW-0812">Transmembrane</keyword>
<dbReference type="InterPro" id="IPR050622">
    <property type="entry name" value="CPA3_antiporter_subunitB"/>
</dbReference>